<keyword evidence="2" id="KW-1185">Reference proteome</keyword>
<reference evidence="1 2" key="1">
    <citation type="submission" date="2022-09" db="EMBL/GenBank/DDBJ databases">
        <title>Evolutionary Diversification of Methanotrophic Ca. Methanophagales (ANME-1) and Their Expansive Virome.</title>
        <authorList>
            <person name="Laso-Perez R."/>
            <person name="Wu F."/>
            <person name="Cremiere A."/>
            <person name="Speth D.R."/>
            <person name="Magyar J.S."/>
            <person name="Krupovic M."/>
            <person name="Orphan V.J."/>
        </authorList>
    </citation>
    <scope>NUCLEOTIDE SEQUENCE [LARGE SCALE GENOMIC DNA]</scope>
    <source>
        <strain evidence="1">PBV266</strain>
    </source>
</reference>
<evidence type="ECO:0000313" key="1">
    <source>
        <dbReference type="EMBL" id="UYL65020.1"/>
    </source>
</evidence>
<dbReference type="EMBL" id="OP413841">
    <property type="protein sequence ID" value="UYL65020.1"/>
    <property type="molecule type" value="Genomic_DNA"/>
</dbReference>
<protein>
    <submittedName>
        <fullName evidence="1">Uncharacterized protein</fullName>
    </submittedName>
</protein>
<sequence length="110" mass="13145">MEERENLSPPLFSHRKWSHREGYQKCVRRVGLSKNAEFYGGGFPLCAVIKFKFPVVRYAPRTFEVARLLATLRLLYGDDYMRELNALAEVEYLKMVRNEEWKHYLKEVEE</sequence>
<name>A0AA46YJR5_9VIRU</name>
<gene>
    <name evidence="1" type="ORF">BDLDGNHF_00007</name>
</gene>
<accession>A0AA46YJR5</accession>
<proteinExistence type="predicted"/>
<organism evidence="1 2">
    <name type="scientific">Methanophagales virus PBV266</name>
    <dbReference type="NCBI Taxonomy" id="3071308"/>
    <lineage>
        <taxon>Viruses</taxon>
        <taxon>Varidnaviria</taxon>
        <taxon>Abadenavirae</taxon>
        <taxon>Produgelaviricota</taxon>
        <taxon>Belvinaviricetes</taxon>
        <taxon>Coyopavirales</taxon>
        <taxon>Chaacviridae</taxon>
        <taxon>Antichaacvirus</taxon>
        <taxon>Antichaacvirus pescaderoense</taxon>
    </lineage>
</organism>
<evidence type="ECO:0000313" key="2">
    <source>
        <dbReference type="Proteomes" id="UP001156297"/>
    </source>
</evidence>
<dbReference type="Proteomes" id="UP001156297">
    <property type="component" value="Segment"/>
</dbReference>